<dbReference type="SMART" id="SM00044">
    <property type="entry name" value="CYCc"/>
    <property type="match status" value="1"/>
</dbReference>
<dbReference type="Gene3D" id="3.30.450.20">
    <property type="entry name" value="PAS domain"/>
    <property type="match status" value="1"/>
</dbReference>
<accession>A0AAE3T1H8</accession>
<dbReference type="GO" id="GO:0035556">
    <property type="term" value="P:intracellular signal transduction"/>
    <property type="evidence" value="ECO:0007669"/>
    <property type="project" value="InterPro"/>
</dbReference>
<evidence type="ECO:0000313" key="4">
    <source>
        <dbReference type="Proteomes" id="UP001212602"/>
    </source>
</evidence>
<dbReference type="PANTHER" id="PTHR43081:SF1">
    <property type="entry name" value="ADENYLATE CYCLASE, TERMINAL-DIFFERENTIATION SPECIFIC"/>
    <property type="match status" value="1"/>
</dbReference>
<feature type="transmembrane region" description="Helical" evidence="1">
    <location>
        <begin position="354"/>
        <end position="374"/>
    </location>
</feature>
<evidence type="ECO:0000256" key="1">
    <source>
        <dbReference type="SAM" id="Phobius"/>
    </source>
</evidence>
<evidence type="ECO:0000259" key="2">
    <source>
        <dbReference type="PROSITE" id="PS50125"/>
    </source>
</evidence>
<dbReference type="RefSeq" id="WP_271430440.1">
    <property type="nucleotide sequence ID" value="NZ_JAQIPB010000016.1"/>
</dbReference>
<keyword evidence="1" id="KW-1133">Transmembrane helix</keyword>
<protein>
    <submittedName>
        <fullName evidence="3">Adenylate/guanylate cyclase domain-containing protein</fullName>
    </submittedName>
</protein>
<proteinExistence type="predicted"/>
<keyword evidence="1" id="KW-0472">Membrane</keyword>
<dbReference type="InterPro" id="IPR050697">
    <property type="entry name" value="Adenylyl/Guanylyl_Cyclase_3/4"/>
</dbReference>
<sequence>MPTKDPGTASASAAASSSESPRLRRFRVDVGTIILLVVVVQSLLLLGLSYWGSQRLVGAIGESAHRADHQRVEDKVNAFLARAMLVVEAIAATPSLKADGAQGKTSAELLWVLLQQSPELDSVYAADDLGRMLMVQRYPEAAVRHIRSEGERGTLEVWEFKGLSAGRQSAQERYLTERTELRHTQYDPRTRDWFVHAATSGHAIWTSPYIFSAAQELGVSYAVPAWRQAKEGPRLTVASGDVTLKRLSEFVRLFSRAGYGDSALLGPDRNVLARSDVPGPALHLARPEHGVLGAIHAHLREQPHGSALRKASQQFPLVVDHQRYLVRSSYIPTTGWTLVSWVPEDKLLGGLRRAVLLALMGGVAFLGLVLWLALRLAKRVTAPVEQLSGIARRIGRLELDDLPRVNSHVMELQHLDQALDESARGLQAFRRFVPVDVVRQLLDKGRSLAPSGEPREVTVMFTDVNGFTALAESLPPAVLVEQLTRYFNVASEVIAHHGGTIDKFMGDGMMVLWGAPNDLPDAPLQACRAALALMQALDELNAEWGSQGLQPFDTRIGIHTGTVVAGVLGAQDRLAYTAVGDTVNVASRIEAINRELGTRVLVSETTANALADRLPVRRMHTVELRGRQRPLNVYELLLTRRPGP</sequence>
<dbReference type="InterPro" id="IPR029787">
    <property type="entry name" value="Nucleotide_cyclase"/>
</dbReference>
<dbReference type="Gene3D" id="6.10.340.10">
    <property type="match status" value="1"/>
</dbReference>
<dbReference type="AlphaFoldDB" id="A0AAE3T1H8"/>
<dbReference type="GO" id="GO:0004016">
    <property type="term" value="F:adenylate cyclase activity"/>
    <property type="evidence" value="ECO:0007669"/>
    <property type="project" value="UniProtKB-ARBA"/>
</dbReference>
<dbReference type="EMBL" id="JAQIPB010000016">
    <property type="protein sequence ID" value="MDA7419239.1"/>
    <property type="molecule type" value="Genomic_DNA"/>
</dbReference>
<comment type="caution">
    <text evidence="3">The sequence shown here is derived from an EMBL/GenBank/DDBJ whole genome shotgun (WGS) entry which is preliminary data.</text>
</comment>
<dbReference type="InterPro" id="IPR001054">
    <property type="entry name" value="A/G_cyclase"/>
</dbReference>
<evidence type="ECO:0000313" key="3">
    <source>
        <dbReference type="EMBL" id="MDA7419239.1"/>
    </source>
</evidence>
<dbReference type="Pfam" id="PF00211">
    <property type="entry name" value="Guanylate_cyc"/>
    <property type="match status" value="1"/>
</dbReference>
<keyword evidence="1" id="KW-0812">Transmembrane</keyword>
<dbReference type="GO" id="GO:0009190">
    <property type="term" value="P:cyclic nucleotide biosynthetic process"/>
    <property type="evidence" value="ECO:0007669"/>
    <property type="project" value="InterPro"/>
</dbReference>
<name>A0AAE3T1H8_9BURK</name>
<dbReference type="PROSITE" id="PS50125">
    <property type="entry name" value="GUANYLATE_CYCLASE_2"/>
    <property type="match status" value="1"/>
</dbReference>
<gene>
    <name evidence="3" type="ORF">PGB34_22930</name>
</gene>
<dbReference type="Proteomes" id="UP001212602">
    <property type="component" value="Unassembled WGS sequence"/>
</dbReference>
<dbReference type="CDD" id="cd07302">
    <property type="entry name" value="CHD"/>
    <property type="match status" value="1"/>
</dbReference>
<dbReference type="PANTHER" id="PTHR43081">
    <property type="entry name" value="ADENYLATE CYCLASE, TERMINAL-DIFFERENTIATION SPECIFIC-RELATED"/>
    <property type="match status" value="1"/>
</dbReference>
<dbReference type="Gene3D" id="3.30.70.1230">
    <property type="entry name" value="Nucleotide cyclase"/>
    <property type="match status" value="1"/>
</dbReference>
<keyword evidence="4" id="KW-1185">Reference proteome</keyword>
<dbReference type="SUPFAM" id="SSF55073">
    <property type="entry name" value="Nucleotide cyclase"/>
    <property type="match status" value="1"/>
</dbReference>
<feature type="domain" description="Guanylate cyclase" evidence="2">
    <location>
        <begin position="458"/>
        <end position="590"/>
    </location>
</feature>
<organism evidence="3 4">
    <name type="scientific">Xenophilus arseniciresistens</name>
    <dbReference type="NCBI Taxonomy" id="1283306"/>
    <lineage>
        <taxon>Bacteria</taxon>
        <taxon>Pseudomonadati</taxon>
        <taxon>Pseudomonadota</taxon>
        <taxon>Betaproteobacteria</taxon>
        <taxon>Burkholderiales</taxon>
        <taxon>Comamonadaceae</taxon>
        <taxon>Xenophilus</taxon>
    </lineage>
</organism>
<feature type="transmembrane region" description="Helical" evidence="1">
    <location>
        <begin position="30"/>
        <end position="51"/>
    </location>
</feature>
<reference evidence="3" key="1">
    <citation type="submission" date="2023-01" db="EMBL/GenBank/DDBJ databases">
        <title>Xenophilus mangrovi sp. nov., isolated from soil of Mangrove nature reserve.</title>
        <authorList>
            <person name="Xu S."/>
            <person name="Liu Z."/>
            <person name="Xu Y."/>
        </authorList>
    </citation>
    <scope>NUCLEOTIDE SEQUENCE</scope>
    <source>
        <strain evidence="3">YW8</strain>
    </source>
</reference>